<name>A0AAP2CFV3_9BACT</name>
<evidence type="ECO:0000256" key="10">
    <source>
        <dbReference type="SAM" id="SignalP"/>
    </source>
</evidence>
<accession>A0AAP2CFV3</accession>
<dbReference type="GO" id="GO:0009279">
    <property type="term" value="C:cell outer membrane"/>
    <property type="evidence" value="ECO:0007669"/>
    <property type="project" value="UniProtKB-SubCell"/>
</dbReference>
<evidence type="ECO:0000313" key="14">
    <source>
        <dbReference type="Proteomes" id="UP001319104"/>
    </source>
</evidence>
<dbReference type="Gene3D" id="2.60.40.1120">
    <property type="entry name" value="Carboxypeptidase-like, regulatory domain"/>
    <property type="match status" value="1"/>
</dbReference>
<dbReference type="InterPro" id="IPR037066">
    <property type="entry name" value="Plug_dom_sf"/>
</dbReference>
<keyword evidence="13" id="KW-0675">Receptor</keyword>
<evidence type="ECO:0000256" key="9">
    <source>
        <dbReference type="RuleBase" id="RU003357"/>
    </source>
</evidence>
<evidence type="ECO:0000256" key="2">
    <source>
        <dbReference type="ARBA" id="ARBA00022448"/>
    </source>
</evidence>
<keyword evidence="14" id="KW-1185">Reference proteome</keyword>
<feature type="domain" description="TonB-dependent receptor plug" evidence="12">
    <location>
        <begin position="126"/>
        <end position="231"/>
    </location>
</feature>
<evidence type="ECO:0000256" key="3">
    <source>
        <dbReference type="ARBA" id="ARBA00022452"/>
    </source>
</evidence>
<gene>
    <name evidence="13" type="ORF">KI659_07455</name>
</gene>
<dbReference type="PANTHER" id="PTHR40980:SF4">
    <property type="entry name" value="TONB-DEPENDENT RECEPTOR-LIKE BETA-BARREL DOMAIN-CONTAINING PROTEIN"/>
    <property type="match status" value="1"/>
</dbReference>
<evidence type="ECO:0000256" key="1">
    <source>
        <dbReference type="ARBA" id="ARBA00004571"/>
    </source>
</evidence>
<dbReference type="InterPro" id="IPR039426">
    <property type="entry name" value="TonB-dep_rcpt-like"/>
</dbReference>
<keyword evidence="2 8" id="KW-0813">Transport</keyword>
<keyword evidence="6 8" id="KW-0472">Membrane</keyword>
<dbReference type="PANTHER" id="PTHR40980">
    <property type="entry name" value="PLUG DOMAIN-CONTAINING PROTEIN"/>
    <property type="match status" value="1"/>
</dbReference>
<dbReference type="InterPro" id="IPR008969">
    <property type="entry name" value="CarboxyPept-like_regulatory"/>
</dbReference>
<dbReference type="SUPFAM" id="SSF56935">
    <property type="entry name" value="Porins"/>
    <property type="match status" value="1"/>
</dbReference>
<dbReference type="AlphaFoldDB" id="A0AAP2CFV3"/>
<proteinExistence type="inferred from homology"/>
<comment type="caution">
    <text evidence="13">The sequence shown here is derived from an EMBL/GenBank/DDBJ whole genome shotgun (WGS) entry which is preliminary data.</text>
</comment>
<dbReference type="SUPFAM" id="SSF49464">
    <property type="entry name" value="Carboxypeptidase regulatory domain-like"/>
    <property type="match status" value="1"/>
</dbReference>
<dbReference type="EMBL" id="JAHCMY010000003">
    <property type="protein sequence ID" value="MBS9523848.1"/>
    <property type="molecule type" value="Genomic_DNA"/>
</dbReference>
<evidence type="ECO:0000256" key="4">
    <source>
        <dbReference type="ARBA" id="ARBA00022692"/>
    </source>
</evidence>
<evidence type="ECO:0000256" key="6">
    <source>
        <dbReference type="ARBA" id="ARBA00023136"/>
    </source>
</evidence>
<evidence type="ECO:0000313" key="13">
    <source>
        <dbReference type="EMBL" id="MBS9523848.1"/>
    </source>
</evidence>
<keyword evidence="5 9" id="KW-0798">TonB box</keyword>
<protein>
    <submittedName>
        <fullName evidence="13">TonB-dependent receptor</fullName>
    </submittedName>
</protein>
<evidence type="ECO:0000256" key="5">
    <source>
        <dbReference type="ARBA" id="ARBA00023077"/>
    </source>
</evidence>
<keyword evidence="4 8" id="KW-0812">Transmembrane</keyword>
<dbReference type="Gene3D" id="2.40.170.20">
    <property type="entry name" value="TonB-dependent receptor, beta-barrel domain"/>
    <property type="match status" value="1"/>
</dbReference>
<dbReference type="Gene3D" id="2.170.130.10">
    <property type="entry name" value="TonB-dependent receptor, plug domain"/>
    <property type="match status" value="1"/>
</dbReference>
<dbReference type="Pfam" id="PF07715">
    <property type="entry name" value="Plug"/>
    <property type="match status" value="1"/>
</dbReference>
<comment type="subcellular location">
    <subcellularLocation>
        <location evidence="1 8">Cell outer membrane</location>
        <topology evidence="1 8">Multi-pass membrane protein</topology>
    </subcellularLocation>
</comment>
<organism evidence="13 14">
    <name type="scientific">Litoribacter ruber</name>
    <dbReference type="NCBI Taxonomy" id="702568"/>
    <lineage>
        <taxon>Bacteria</taxon>
        <taxon>Pseudomonadati</taxon>
        <taxon>Bacteroidota</taxon>
        <taxon>Cytophagia</taxon>
        <taxon>Cytophagales</taxon>
        <taxon>Cyclobacteriaceae</taxon>
        <taxon>Litoribacter</taxon>
    </lineage>
</organism>
<dbReference type="Pfam" id="PF00593">
    <property type="entry name" value="TonB_dep_Rec_b-barrel"/>
    <property type="match status" value="1"/>
</dbReference>
<feature type="signal peptide" evidence="10">
    <location>
        <begin position="1"/>
        <end position="20"/>
    </location>
</feature>
<dbReference type="PROSITE" id="PS52016">
    <property type="entry name" value="TONB_DEPENDENT_REC_3"/>
    <property type="match status" value="1"/>
</dbReference>
<dbReference type="InterPro" id="IPR000531">
    <property type="entry name" value="Beta-barrel_TonB"/>
</dbReference>
<keyword evidence="3 8" id="KW-1134">Transmembrane beta strand</keyword>
<dbReference type="Proteomes" id="UP001319104">
    <property type="component" value="Unassembled WGS sequence"/>
</dbReference>
<keyword evidence="10" id="KW-0732">Signal</keyword>
<dbReference type="InterPro" id="IPR036942">
    <property type="entry name" value="Beta-barrel_TonB_sf"/>
</dbReference>
<comment type="similarity">
    <text evidence="8 9">Belongs to the TonB-dependent receptor family.</text>
</comment>
<dbReference type="InterPro" id="IPR012910">
    <property type="entry name" value="Plug_dom"/>
</dbReference>
<keyword evidence="7 8" id="KW-0998">Cell outer membrane</keyword>
<evidence type="ECO:0000259" key="11">
    <source>
        <dbReference type="Pfam" id="PF00593"/>
    </source>
</evidence>
<feature type="chain" id="PRO_5042986146" evidence="10">
    <location>
        <begin position="21"/>
        <end position="929"/>
    </location>
</feature>
<evidence type="ECO:0000259" key="12">
    <source>
        <dbReference type="Pfam" id="PF07715"/>
    </source>
</evidence>
<sequence length="929" mass="105570">MKARFILSTILMAFSFAVQAANISGFVTDKETQEPLIGATVQLVGTSYYAIVGLDGSYSVRNLPEGTYEVEVSFVGYQKIRETFSVNGQNMKRDFLMALDNNDLAEVVVSGSAIKGSEMQARTLERNAANTINVISKKAIELSPDITVANIVQRVSGLSVERNASGDPQHAIVRGMDKRYNYTLVNGVKIPSPDNQNRFIPLDIFPAQLLERLEVSKSLTPMMEGDAIGGAVNMVMKDAPEEFMLEGDIQLGYNQINLDRGFYHYDRSDLNMNSPYQQFGADYAASMGDFTTSNMMLRNKTPMPDILGSLTYGDRFLNDRLGVMLGGSFQNSYRGSDSNWYRADVDNFGSGRPTLTRLQERVSSTQQQRAAFHSKVDYVFNPQHKLYVYAGNYFLNDFRVREMLDTDVDGRNYNYLGGTGILTHITRFTSRYQNIQTSTLGGEHSFGSRGRFTMDWSGVYSLAASESPDDGIFKRNGEMRDFEFQPQNIERRNFRQWLNNTDRDLTAFLNFSYAPGIINDETRIQFGGMYRDKDRNSFFNRYIFDPTSPAFQVEGVHWDTFEDVSWALLNPRGNTSDPLNFDSYEKIAAGYINTKWDVFNTEINAGVRVEHTDQGYTLAVASQSVNPDSSQTYIDVLPSVSFKHRLNSKMNLRGSYYKALSRPGFHEIVPYRMAEEDGFDERGNPNLQRVRAHNYDVRYEFFPTLSEQVLVGAFVKDLRDPIEYTLARTNIFTGPLSLQPTNFGNAVNWGLEADFIKYYNKIGIRFNYTYTNSRITTSKIERRRENPDDPSSQLVQVSVDQTRPLQGQADHIGNLSLMYKDQVLGLDAQISAVYTGERIEFVSPFLNNDHWSRPITQLDLSVDKNIGKSLTVFVRVNNILDTPYELFVKSPLAREDAVFPYQNNVNETVVRSDRFGQSYRLGLRFRLNQ</sequence>
<reference evidence="13 14" key="1">
    <citation type="submission" date="2021-05" db="EMBL/GenBank/DDBJ databases">
        <authorList>
            <person name="Zhang Z.D."/>
            <person name="Osman G."/>
        </authorList>
    </citation>
    <scope>NUCLEOTIDE SEQUENCE [LARGE SCALE GENOMIC DNA]</scope>
    <source>
        <strain evidence="13 14">KCTC 32217</strain>
    </source>
</reference>
<evidence type="ECO:0000256" key="8">
    <source>
        <dbReference type="PROSITE-ProRule" id="PRU01360"/>
    </source>
</evidence>
<dbReference type="Pfam" id="PF13715">
    <property type="entry name" value="CarbopepD_reg_2"/>
    <property type="match status" value="1"/>
</dbReference>
<feature type="domain" description="TonB-dependent receptor-like beta-barrel" evidence="11">
    <location>
        <begin position="391"/>
        <end position="879"/>
    </location>
</feature>
<evidence type="ECO:0000256" key="7">
    <source>
        <dbReference type="ARBA" id="ARBA00023237"/>
    </source>
</evidence>